<dbReference type="EMBL" id="SUMC01000041">
    <property type="protein sequence ID" value="TKA06290.1"/>
    <property type="molecule type" value="Genomic_DNA"/>
</dbReference>
<protein>
    <submittedName>
        <fullName evidence="1">Uncharacterized protein</fullName>
    </submittedName>
</protein>
<keyword evidence="2" id="KW-1185">Reference proteome</keyword>
<sequence>MAVTPLVAAPAAFAANADVTSVSTYGDGTLSVGLNDGDALWIKISVRASATADAPVLASTDALHYDSVRGWLTEQPISLPSGTGYGDYPVDVDYRLPGGTVQHWAGADHGTSGLLDYRLHTSVTAVSFDRDHTDFDNRTAVLNGTVTTFDPATATSRPADAGTQVRVDWPSGAVSTATTVTTAGATGAFAAPVTAKGALSGGGDAVVVGAGPDTTVAEGTSLPALPAETTRYRISADPSATRVHKGTTFTVGGTVQRLTADGWKPFAAAPVVTTTDTPDTTGYTTPGLLGSGTSDSTGTFSYKATVTTSTYHRTYVKPSAYLENSPYAENYVHVPTAGSISGLTASIDQYGQVKASGKLGGACIDEPVALQYSKNGKTGWSTLVKGTVGYPSSGKCAFSLTAWGYIDGYYRVSHAETDAMLAVNSATKRLHRTDTRFTSFDMTPHNPKASAKFVATGKLQYKSGSTWKGYKGANLVLVFKPKGDNTWYWVVKGKSGANGSFTFKGDQYGYYGDGTWAVYLNADSTHFYSESKTVYVNVR</sequence>
<gene>
    <name evidence="1" type="ORF">FCI23_32765</name>
</gene>
<dbReference type="RefSeq" id="WP_136727651.1">
    <property type="nucleotide sequence ID" value="NZ_SUMC01000041.1"/>
</dbReference>
<organism evidence="1 2">
    <name type="scientific">Actinacidiphila oryziradicis</name>
    <dbReference type="NCBI Taxonomy" id="2571141"/>
    <lineage>
        <taxon>Bacteria</taxon>
        <taxon>Bacillati</taxon>
        <taxon>Actinomycetota</taxon>
        <taxon>Actinomycetes</taxon>
        <taxon>Kitasatosporales</taxon>
        <taxon>Streptomycetaceae</taxon>
        <taxon>Actinacidiphila</taxon>
    </lineage>
</organism>
<proteinExistence type="predicted"/>
<reference evidence="1 2" key="1">
    <citation type="submission" date="2019-04" db="EMBL/GenBank/DDBJ databases">
        <title>Streptomyces oryziradicis sp. nov., a novel actinomycete isolated from rhizosphere soil of rice (Oryza sativa L.).</title>
        <authorList>
            <person name="Li C."/>
        </authorList>
    </citation>
    <scope>NUCLEOTIDE SEQUENCE [LARGE SCALE GENOMIC DNA]</scope>
    <source>
        <strain evidence="1 2">NEAU-C40</strain>
    </source>
</reference>
<dbReference type="Proteomes" id="UP000305778">
    <property type="component" value="Unassembled WGS sequence"/>
</dbReference>
<evidence type="ECO:0000313" key="2">
    <source>
        <dbReference type="Proteomes" id="UP000305778"/>
    </source>
</evidence>
<dbReference type="AlphaFoldDB" id="A0A4U0SAE8"/>
<evidence type="ECO:0000313" key="1">
    <source>
        <dbReference type="EMBL" id="TKA06290.1"/>
    </source>
</evidence>
<accession>A0A4U0SAE8</accession>
<name>A0A4U0SAE8_9ACTN</name>
<comment type="caution">
    <text evidence="1">The sequence shown here is derived from an EMBL/GenBank/DDBJ whole genome shotgun (WGS) entry which is preliminary data.</text>
</comment>
<dbReference type="OrthoDB" id="4094953at2"/>